<keyword evidence="4" id="KW-1133">Transmembrane helix</keyword>
<feature type="transmembrane region" description="Helical" evidence="4">
    <location>
        <begin position="207"/>
        <end position="231"/>
    </location>
</feature>
<dbReference type="PANTHER" id="PTHR43280">
    <property type="entry name" value="ARAC-FAMILY TRANSCRIPTIONAL REGULATOR"/>
    <property type="match status" value="1"/>
</dbReference>
<dbReference type="InterPro" id="IPR018060">
    <property type="entry name" value="HTH_AraC"/>
</dbReference>
<keyword evidence="1" id="KW-0805">Transcription regulation</keyword>
<accession>A0A843YEG4</accession>
<dbReference type="InterPro" id="IPR009057">
    <property type="entry name" value="Homeodomain-like_sf"/>
</dbReference>
<feature type="transmembrane region" description="Helical" evidence="4">
    <location>
        <begin position="137"/>
        <end position="156"/>
    </location>
</feature>
<keyword evidence="3" id="KW-0804">Transcription</keyword>
<dbReference type="SUPFAM" id="SSF46689">
    <property type="entry name" value="Homeodomain-like"/>
    <property type="match status" value="1"/>
</dbReference>
<feature type="transmembrane region" description="Helical" evidence="4">
    <location>
        <begin position="104"/>
        <end position="125"/>
    </location>
</feature>
<evidence type="ECO:0000256" key="2">
    <source>
        <dbReference type="ARBA" id="ARBA00023125"/>
    </source>
</evidence>
<dbReference type="AlphaFoldDB" id="A0A843YEG4"/>
<keyword evidence="4" id="KW-0812">Transmembrane</keyword>
<evidence type="ECO:0000256" key="1">
    <source>
        <dbReference type="ARBA" id="ARBA00023015"/>
    </source>
</evidence>
<dbReference type="RefSeq" id="WP_153216776.1">
    <property type="nucleotide sequence ID" value="NZ_WIBF01000010.1"/>
</dbReference>
<proteinExistence type="predicted"/>
<dbReference type="GO" id="GO:0043565">
    <property type="term" value="F:sequence-specific DNA binding"/>
    <property type="evidence" value="ECO:0007669"/>
    <property type="project" value="InterPro"/>
</dbReference>
<name>A0A843YEG4_9RHOB</name>
<reference evidence="6 7" key="1">
    <citation type="submission" date="2019-10" db="EMBL/GenBank/DDBJ databases">
        <title>Epibacterium sp. nov., isolated from seawater.</title>
        <authorList>
            <person name="Zhang X."/>
            <person name="Li N."/>
        </authorList>
    </citation>
    <scope>NUCLEOTIDE SEQUENCE [LARGE SCALE GENOMIC DNA]</scope>
    <source>
        <strain evidence="6 7">SM1979</strain>
    </source>
</reference>
<evidence type="ECO:0000259" key="5">
    <source>
        <dbReference type="PROSITE" id="PS01124"/>
    </source>
</evidence>
<feature type="domain" description="HTH araC/xylS-type" evidence="5">
    <location>
        <begin position="348"/>
        <end position="453"/>
    </location>
</feature>
<evidence type="ECO:0000313" key="6">
    <source>
        <dbReference type="EMBL" id="MQQ09800.1"/>
    </source>
</evidence>
<dbReference type="PROSITE" id="PS00041">
    <property type="entry name" value="HTH_ARAC_FAMILY_1"/>
    <property type="match status" value="1"/>
</dbReference>
<evidence type="ECO:0000313" key="7">
    <source>
        <dbReference type="Proteomes" id="UP000444174"/>
    </source>
</evidence>
<feature type="transmembrane region" description="Helical" evidence="4">
    <location>
        <begin position="168"/>
        <end position="187"/>
    </location>
</feature>
<dbReference type="Proteomes" id="UP000444174">
    <property type="component" value="Unassembled WGS sequence"/>
</dbReference>
<gene>
    <name evidence="6" type="ORF">GFB49_15140</name>
</gene>
<dbReference type="EMBL" id="WIBF01000010">
    <property type="protein sequence ID" value="MQQ09800.1"/>
    <property type="molecule type" value="Genomic_DNA"/>
</dbReference>
<evidence type="ECO:0000256" key="4">
    <source>
        <dbReference type="SAM" id="Phobius"/>
    </source>
</evidence>
<dbReference type="Pfam" id="PF12833">
    <property type="entry name" value="HTH_18"/>
    <property type="match status" value="1"/>
</dbReference>
<dbReference type="PROSITE" id="PS01124">
    <property type="entry name" value="HTH_ARAC_FAMILY_2"/>
    <property type="match status" value="1"/>
</dbReference>
<evidence type="ECO:0000256" key="3">
    <source>
        <dbReference type="ARBA" id="ARBA00023163"/>
    </source>
</evidence>
<comment type="caution">
    <text evidence="6">The sequence shown here is derived from an EMBL/GenBank/DDBJ whole genome shotgun (WGS) entry which is preliminary data.</text>
</comment>
<dbReference type="InterPro" id="IPR018062">
    <property type="entry name" value="HTH_AraC-typ_CS"/>
</dbReference>
<feature type="transmembrane region" description="Helical" evidence="4">
    <location>
        <begin position="73"/>
        <end position="92"/>
    </location>
</feature>
<sequence>MDFGFRRRHILCTMFEIAGHWLVPGYPRVVARVKPSLAAFTSSLHRVGRVQTDQTGVHKAGEMLLDIETYWETLGYAAGLGISCFVLIGLIWRLRETSERRMFLWAMLAFFAINCLDLWDSLAYGAASFGPMTLYQWQHLLLPGFMVSLYFFVRGLTSSEPKLSVRDLVHVLPFLGGFFCLLPSLLLPGAQRAGFAKITVSEAHQTWIAYGEVAFWGMWIIVLVLYGGACVRRLLRHKHNVRELFSDLEGKNLRWLDGLVATILTLALIVIVDESRMLAGHAGFLTGVKSASFDVVLSGVFGVFALRAVPPLPQWSKEVLPNPSLKEPPQQGQDNRYARSGLQAEDLDRFAKRLEARVAEGQLWRDHGLNLRRLAQEVSVSSVHLSEVLNTQLGMTFYDYINQCRVRDACALLVDTNLTILEISETVGFNAKSTFNASFKKVTDQTPSQWRKSNQPWSGVGALKWCELPY</sequence>
<dbReference type="SMART" id="SM00342">
    <property type="entry name" value="HTH_ARAC"/>
    <property type="match status" value="1"/>
</dbReference>
<feature type="transmembrane region" description="Helical" evidence="4">
    <location>
        <begin position="252"/>
        <end position="271"/>
    </location>
</feature>
<keyword evidence="4" id="KW-0472">Membrane</keyword>
<dbReference type="PANTHER" id="PTHR43280:SF2">
    <property type="entry name" value="HTH-TYPE TRANSCRIPTIONAL REGULATOR EXSA"/>
    <property type="match status" value="1"/>
</dbReference>
<keyword evidence="2" id="KW-0238">DNA-binding</keyword>
<protein>
    <submittedName>
        <fullName evidence="6">Helix-turn-helix domain-containing protein</fullName>
    </submittedName>
</protein>
<organism evidence="6 7">
    <name type="scientific">Tritonibacter litoralis</name>
    <dbReference type="NCBI Taxonomy" id="2662264"/>
    <lineage>
        <taxon>Bacteria</taxon>
        <taxon>Pseudomonadati</taxon>
        <taxon>Pseudomonadota</taxon>
        <taxon>Alphaproteobacteria</taxon>
        <taxon>Rhodobacterales</taxon>
        <taxon>Paracoccaceae</taxon>
        <taxon>Tritonibacter</taxon>
    </lineage>
</organism>
<dbReference type="Gene3D" id="1.10.10.60">
    <property type="entry name" value="Homeodomain-like"/>
    <property type="match status" value="2"/>
</dbReference>
<keyword evidence="7" id="KW-1185">Reference proteome</keyword>
<dbReference type="GO" id="GO:0003700">
    <property type="term" value="F:DNA-binding transcription factor activity"/>
    <property type="evidence" value="ECO:0007669"/>
    <property type="project" value="InterPro"/>
</dbReference>